<dbReference type="AlphaFoldDB" id="A0A382DRF3"/>
<sequence>MQVSTGFIHGYSVADWQDLTTFAVEAERIGVDSIWSPEGWGFDGATPLAYLAAKTSRIKLGTGVLQIGTRTPTNMAMTAMSLYSMSDGRFLLGIGTSGPQVIEGFHGVIFDNPIQRTRETIEIMRQLFNGDRVAYQGRTYRLPVREGQGKSIRAEAPQMPNIPIYIASLGPRNLR</sequence>
<protein>
    <recommendedName>
        <fullName evidence="2">Luciferase-like domain-containing protein</fullName>
    </recommendedName>
</protein>
<dbReference type="PANTHER" id="PTHR43244">
    <property type="match status" value="1"/>
</dbReference>
<keyword evidence="1" id="KW-0560">Oxidoreductase</keyword>
<dbReference type="InterPro" id="IPR036661">
    <property type="entry name" value="Luciferase-like_sf"/>
</dbReference>
<dbReference type="Gene3D" id="3.20.20.30">
    <property type="entry name" value="Luciferase-like domain"/>
    <property type="match status" value="1"/>
</dbReference>
<organism evidence="3">
    <name type="scientific">marine metagenome</name>
    <dbReference type="NCBI Taxonomy" id="408172"/>
    <lineage>
        <taxon>unclassified sequences</taxon>
        <taxon>metagenomes</taxon>
        <taxon>ecological metagenomes</taxon>
    </lineage>
</organism>
<accession>A0A382DRF3</accession>
<gene>
    <name evidence="3" type="ORF">METZ01_LOCUS193041</name>
</gene>
<feature type="domain" description="Luciferase-like" evidence="2">
    <location>
        <begin position="12"/>
        <end position="175"/>
    </location>
</feature>
<proteinExistence type="predicted"/>
<dbReference type="SUPFAM" id="SSF51679">
    <property type="entry name" value="Bacterial luciferase-like"/>
    <property type="match status" value="1"/>
</dbReference>
<evidence type="ECO:0000313" key="3">
    <source>
        <dbReference type="EMBL" id="SVB40187.1"/>
    </source>
</evidence>
<feature type="non-terminal residue" evidence="3">
    <location>
        <position position="175"/>
    </location>
</feature>
<dbReference type="InterPro" id="IPR011251">
    <property type="entry name" value="Luciferase-like_dom"/>
</dbReference>
<name>A0A382DRF3_9ZZZZ</name>
<dbReference type="InterPro" id="IPR050564">
    <property type="entry name" value="F420-G6PD/mer"/>
</dbReference>
<dbReference type="Pfam" id="PF00296">
    <property type="entry name" value="Bac_luciferase"/>
    <property type="match status" value="1"/>
</dbReference>
<evidence type="ECO:0000256" key="1">
    <source>
        <dbReference type="ARBA" id="ARBA00023002"/>
    </source>
</evidence>
<dbReference type="GO" id="GO:0016705">
    <property type="term" value="F:oxidoreductase activity, acting on paired donors, with incorporation or reduction of molecular oxygen"/>
    <property type="evidence" value="ECO:0007669"/>
    <property type="project" value="InterPro"/>
</dbReference>
<evidence type="ECO:0000259" key="2">
    <source>
        <dbReference type="Pfam" id="PF00296"/>
    </source>
</evidence>
<dbReference type="PANTHER" id="PTHR43244:SF1">
    <property type="entry name" value="5,10-METHYLENETETRAHYDROMETHANOPTERIN REDUCTASE"/>
    <property type="match status" value="1"/>
</dbReference>
<dbReference type="EMBL" id="UINC01040388">
    <property type="protein sequence ID" value="SVB40187.1"/>
    <property type="molecule type" value="Genomic_DNA"/>
</dbReference>
<reference evidence="3" key="1">
    <citation type="submission" date="2018-05" db="EMBL/GenBank/DDBJ databases">
        <authorList>
            <person name="Lanie J.A."/>
            <person name="Ng W.-L."/>
            <person name="Kazmierczak K.M."/>
            <person name="Andrzejewski T.M."/>
            <person name="Davidsen T.M."/>
            <person name="Wayne K.J."/>
            <person name="Tettelin H."/>
            <person name="Glass J.I."/>
            <person name="Rusch D."/>
            <person name="Podicherti R."/>
            <person name="Tsui H.-C.T."/>
            <person name="Winkler M.E."/>
        </authorList>
    </citation>
    <scope>NUCLEOTIDE SEQUENCE</scope>
</reference>